<gene>
    <name evidence="2" type="ORF">BDZ85DRAFT_205198</name>
</gene>
<keyword evidence="3" id="KW-1185">Reference proteome</keyword>
<keyword evidence="2" id="KW-0378">Hydrolase</keyword>
<dbReference type="AlphaFoldDB" id="A0A6A6G335"/>
<proteinExistence type="predicted"/>
<evidence type="ECO:0000256" key="1">
    <source>
        <dbReference type="ARBA" id="ARBA00020998"/>
    </source>
</evidence>
<reference evidence="3" key="1">
    <citation type="journal article" date="2020" name="Stud. Mycol.">
        <title>101 Dothideomycetes genomes: A test case for predicting lifestyles and emergence of pathogens.</title>
        <authorList>
            <person name="Haridas S."/>
            <person name="Albert R."/>
            <person name="Binder M."/>
            <person name="Bloem J."/>
            <person name="LaButti K."/>
            <person name="Salamov A."/>
            <person name="Andreopoulos B."/>
            <person name="Baker S."/>
            <person name="Barry K."/>
            <person name="Bills G."/>
            <person name="Bluhm B."/>
            <person name="Cannon C."/>
            <person name="Castanera R."/>
            <person name="Culley D."/>
            <person name="Daum C."/>
            <person name="Ezra D."/>
            <person name="Gonzalez J."/>
            <person name="Henrissat B."/>
            <person name="Kuo A."/>
            <person name="Liang C."/>
            <person name="Lipzen A."/>
            <person name="Lutzoni F."/>
            <person name="Magnuson J."/>
            <person name="Mondo S."/>
            <person name="Nolan M."/>
            <person name="Ohm R."/>
            <person name="Pangilinan J."/>
            <person name="Park H.-J."/>
            <person name="Ramirez L."/>
            <person name="Alfaro M."/>
            <person name="Sun H."/>
            <person name="Tritt A."/>
            <person name="Yoshinaga Y."/>
            <person name="Zwiers L.-H."/>
            <person name="Turgeon B."/>
            <person name="Goodwin S."/>
            <person name="Spatafora J."/>
            <person name="Crous P."/>
            <person name="Grigoriev I."/>
        </authorList>
    </citation>
    <scope>NUCLEOTIDE SEQUENCE [LARGE SCALE GENOMIC DNA]</scope>
    <source>
        <strain evidence="3">CECT 20119</strain>
    </source>
</reference>
<dbReference type="Proteomes" id="UP000799538">
    <property type="component" value="Unassembled WGS sequence"/>
</dbReference>
<dbReference type="OrthoDB" id="15981at2759"/>
<sequence length="113" mass="12450">MSSAPDDLDSYKLVFFTPPLDLQKIKSAIFSTGAGTYGNYSEVCFTIPGIGQFKPGPGTNPTIGQPEKVEEVGEVRCEIRCQGREQTKRAVAALKSTHPYEEVAYEVYKIEDL</sequence>
<protein>
    <recommendedName>
        <fullName evidence="1">ATP phosphoribosyltransferase</fullName>
    </recommendedName>
</protein>
<dbReference type="PANTHER" id="PTHR41774">
    <property type="match status" value="1"/>
</dbReference>
<dbReference type="Gene3D" id="3.30.70.120">
    <property type="match status" value="1"/>
</dbReference>
<evidence type="ECO:0000313" key="3">
    <source>
        <dbReference type="Proteomes" id="UP000799538"/>
    </source>
</evidence>
<evidence type="ECO:0000313" key="2">
    <source>
        <dbReference type="EMBL" id="KAF2220064.1"/>
    </source>
</evidence>
<dbReference type="SUPFAM" id="SSF102705">
    <property type="entry name" value="NIF3 (NGG1p interacting factor 3)-like"/>
    <property type="match status" value="1"/>
</dbReference>
<accession>A0A6A6G335</accession>
<dbReference type="PANTHER" id="PTHR41774:SF1">
    <property type="entry name" value="NGG1P INTERACTING FACTOR NIF3"/>
    <property type="match status" value="1"/>
</dbReference>
<organism evidence="2 3">
    <name type="scientific">Elsinoe ampelina</name>
    <dbReference type="NCBI Taxonomy" id="302913"/>
    <lineage>
        <taxon>Eukaryota</taxon>
        <taxon>Fungi</taxon>
        <taxon>Dikarya</taxon>
        <taxon>Ascomycota</taxon>
        <taxon>Pezizomycotina</taxon>
        <taxon>Dothideomycetes</taxon>
        <taxon>Dothideomycetidae</taxon>
        <taxon>Myriangiales</taxon>
        <taxon>Elsinoaceae</taxon>
        <taxon>Elsinoe</taxon>
    </lineage>
</organism>
<name>A0A6A6G335_9PEZI</name>
<dbReference type="EMBL" id="ML992514">
    <property type="protein sequence ID" value="KAF2220064.1"/>
    <property type="molecule type" value="Genomic_DNA"/>
</dbReference>
<dbReference type="InterPro" id="IPR015867">
    <property type="entry name" value="N-reg_PII/ATP_PRibTrfase_C"/>
</dbReference>
<dbReference type="GO" id="GO:0016787">
    <property type="term" value="F:hydrolase activity"/>
    <property type="evidence" value="ECO:0007669"/>
    <property type="project" value="UniProtKB-KW"/>
</dbReference>
<dbReference type="InterPro" id="IPR036069">
    <property type="entry name" value="DUF34/NIF3_sf"/>
</dbReference>